<name>A0A2R4XPY2_9BURK</name>
<dbReference type="InterPro" id="IPR003439">
    <property type="entry name" value="ABC_transporter-like_ATP-bd"/>
</dbReference>
<dbReference type="InterPro" id="IPR003593">
    <property type="entry name" value="AAA+_ATPase"/>
</dbReference>
<accession>A0A2R4XPY2</accession>
<proteinExistence type="inferred from homology"/>
<dbReference type="SUPFAM" id="SSF52540">
    <property type="entry name" value="P-loop containing nucleoside triphosphate hydrolases"/>
    <property type="match status" value="1"/>
</dbReference>
<keyword evidence="7" id="KW-1185">Reference proteome</keyword>
<evidence type="ECO:0000256" key="2">
    <source>
        <dbReference type="ARBA" id="ARBA00022475"/>
    </source>
</evidence>
<comment type="similarity">
    <text evidence="1">Belongs to the ABC transporter superfamily.</text>
</comment>
<dbReference type="GO" id="GO:0044874">
    <property type="term" value="P:lipoprotein localization to outer membrane"/>
    <property type="evidence" value="ECO:0007669"/>
    <property type="project" value="TreeGrafter"/>
</dbReference>
<evidence type="ECO:0000313" key="7">
    <source>
        <dbReference type="Proteomes" id="UP000244571"/>
    </source>
</evidence>
<dbReference type="GO" id="GO:0089705">
    <property type="term" value="P:protein localization to outer membrane"/>
    <property type="evidence" value="ECO:0007669"/>
    <property type="project" value="TreeGrafter"/>
</dbReference>
<organism evidence="6 7">
    <name type="scientific">Orrella marina</name>
    <dbReference type="NCBI Taxonomy" id="2163011"/>
    <lineage>
        <taxon>Bacteria</taxon>
        <taxon>Pseudomonadati</taxon>
        <taxon>Pseudomonadota</taxon>
        <taxon>Betaproteobacteria</taxon>
        <taxon>Burkholderiales</taxon>
        <taxon>Alcaligenaceae</taxon>
        <taxon>Orrella</taxon>
    </lineage>
</organism>
<evidence type="ECO:0000256" key="4">
    <source>
        <dbReference type="ARBA" id="ARBA00022840"/>
    </source>
</evidence>
<evidence type="ECO:0000256" key="1">
    <source>
        <dbReference type="ARBA" id="ARBA00005417"/>
    </source>
</evidence>
<dbReference type="PANTHER" id="PTHR24220">
    <property type="entry name" value="IMPORT ATP-BINDING PROTEIN"/>
    <property type="match status" value="1"/>
</dbReference>
<sequence>MITIGDMVLSRGAGDQAFSVSLPVLRLEAGQVVAVTGPSGCGKSTLVEGLGLILTPRSLGQYELLGQDITDLVRAPDAARDTQLAHLRSQHLGFVPQTGGVLPYLTAGQNILLQARIQGQSTQPPWFTDAIVRLGIEALLERYPRELSVGQRQRVSFLRAVAHRPAILLADEPTAALDPHHAASLFEVMLEIAREANIAMVVVSHEWDLIDSFALTRLQARSVSPSQMEFVTT</sequence>
<reference evidence="6 7" key="1">
    <citation type="submission" date="2018-04" db="EMBL/GenBank/DDBJ databases">
        <title>Bordetella sp. HZ20 isolated from seawater.</title>
        <authorList>
            <person name="Sun C."/>
        </authorList>
    </citation>
    <scope>NUCLEOTIDE SEQUENCE [LARGE SCALE GENOMIC DNA]</scope>
    <source>
        <strain evidence="6 7">HZ20</strain>
    </source>
</reference>
<dbReference type="Proteomes" id="UP000244571">
    <property type="component" value="Chromosome"/>
</dbReference>
<dbReference type="GO" id="GO:0005886">
    <property type="term" value="C:plasma membrane"/>
    <property type="evidence" value="ECO:0007669"/>
    <property type="project" value="TreeGrafter"/>
</dbReference>
<dbReference type="KEGG" id="boz:DBV39_15780"/>
<evidence type="ECO:0000313" key="6">
    <source>
        <dbReference type="EMBL" id="AWB35867.1"/>
    </source>
</evidence>
<keyword evidence="3" id="KW-0547">Nucleotide-binding</keyword>
<feature type="domain" description="ABC transporter" evidence="5">
    <location>
        <begin position="2"/>
        <end position="231"/>
    </location>
</feature>
<dbReference type="OrthoDB" id="9802264at2"/>
<evidence type="ECO:0000259" key="5">
    <source>
        <dbReference type="PROSITE" id="PS50893"/>
    </source>
</evidence>
<dbReference type="PANTHER" id="PTHR24220:SF689">
    <property type="entry name" value="LIPOPROTEIN-RELEASING SYSTEM ATP-BINDING PROTEIN LOLD"/>
    <property type="match status" value="1"/>
</dbReference>
<protein>
    <submittedName>
        <fullName evidence="6">ABC transporter ATP-binding protein</fullName>
    </submittedName>
</protein>
<dbReference type="Pfam" id="PF00005">
    <property type="entry name" value="ABC_tran"/>
    <property type="match status" value="1"/>
</dbReference>
<dbReference type="Gene3D" id="3.40.50.300">
    <property type="entry name" value="P-loop containing nucleotide triphosphate hydrolases"/>
    <property type="match status" value="1"/>
</dbReference>
<gene>
    <name evidence="6" type="ORF">DBV39_15780</name>
</gene>
<evidence type="ECO:0000256" key="3">
    <source>
        <dbReference type="ARBA" id="ARBA00022741"/>
    </source>
</evidence>
<dbReference type="GO" id="GO:0005524">
    <property type="term" value="F:ATP binding"/>
    <property type="evidence" value="ECO:0007669"/>
    <property type="project" value="UniProtKB-KW"/>
</dbReference>
<dbReference type="InterPro" id="IPR027417">
    <property type="entry name" value="P-loop_NTPase"/>
</dbReference>
<dbReference type="PROSITE" id="PS50893">
    <property type="entry name" value="ABC_TRANSPORTER_2"/>
    <property type="match status" value="1"/>
</dbReference>
<dbReference type="SMART" id="SM00382">
    <property type="entry name" value="AAA"/>
    <property type="match status" value="1"/>
</dbReference>
<dbReference type="GO" id="GO:0016887">
    <property type="term" value="F:ATP hydrolysis activity"/>
    <property type="evidence" value="ECO:0007669"/>
    <property type="project" value="InterPro"/>
</dbReference>
<dbReference type="AlphaFoldDB" id="A0A2R4XPY2"/>
<keyword evidence="4 6" id="KW-0067">ATP-binding</keyword>
<dbReference type="PROSITE" id="PS00211">
    <property type="entry name" value="ABC_TRANSPORTER_1"/>
    <property type="match status" value="1"/>
</dbReference>
<dbReference type="EMBL" id="CP028901">
    <property type="protein sequence ID" value="AWB35867.1"/>
    <property type="molecule type" value="Genomic_DNA"/>
</dbReference>
<dbReference type="InterPro" id="IPR015854">
    <property type="entry name" value="ABC_transpr_LolD-like"/>
</dbReference>
<dbReference type="GO" id="GO:0022857">
    <property type="term" value="F:transmembrane transporter activity"/>
    <property type="evidence" value="ECO:0007669"/>
    <property type="project" value="TreeGrafter"/>
</dbReference>
<dbReference type="InterPro" id="IPR017871">
    <property type="entry name" value="ABC_transporter-like_CS"/>
</dbReference>
<keyword evidence="2" id="KW-1003">Cell membrane</keyword>
<keyword evidence="2" id="KW-0472">Membrane</keyword>